<dbReference type="Proteomes" id="UP000037035">
    <property type="component" value="Unassembled WGS sequence"/>
</dbReference>
<dbReference type="VEuPathDB" id="FungiDB:VP01_2719g2"/>
<comment type="caution">
    <text evidence="1">The sequence shown here is derived from an EMBL/GenBank/DDBJ whole genome shotgun (WGS) entry which is preliminary data.</text>
</comment>
<gene>
    <name evidence="1" type="ORF">VP01_2719g2</name>
</gene>
<accession>A0A0L6V3G8</accession>
<sequence length="324" mass="36265">MAPSDLDSSSSSKVPEFIVSLQLLRLGWQKVPQKLKKVKLGVPKKGIKSVECLNLICNFKFQLHLMSHTLQKILAQLPAVDMQKVPGSFCCLSPHSPTVIQPSFDAQSLCSLPSDCAKTSTYEKMWSLDGVFAGACCMVQKLVAELINILSCSQPNVNLVGPSTKREAQRWKLSRAMAIGSLVEIQKFQSQRRCYETTKMKRNYFWCGAKGVMVVLSERYKESLRGKFNVLFLNILCKNFIGSMSHVKLNVFIEFHVLSNSAAFDSKLSLITATQILVTSFPPRIFPPYLRTNSSKFETPNHIILEGKFPLSVNQLLISPLLTL</sequence>
<proteinExistence type="predicted"/>
<reference evidence="1 2" key="1">
    <citation type="submission" date="2015-08" db="EMBL/GenBank/DDBJ databases">
        <title>Next Generation Sequencing and Analysis of the Genome of Puccinia sorghi L Schw, the Causal Agent of Maize Common Rust.</title>
        <authorList>
            <person name="Rochi L."/>
            <person name="Burguener G."/>
            <person name="Darino M."/>
            <person name="Turjanski A."/>
            <person name="Kreff E."/>
            <person name="Dieguez M.J."/>
            <person name="Sacco F."/>
        </authorList>
    </citation>
    <scope>NUCLEOTIDE SEQUENCE [LARGE SCALE GENOMIC DNA]</scope>
    <source>
        <strain evidence="1 2">RO10H11247</strain>
    </source>
</reference>
<name>A0A0L6V3G8_9BASI</name>
<organism evidence="1 2">
    <name type="scientific">Puccinia sorghi</name>
    <dbReference type="NCBI Taxonomy" id="27349"/>
    <lineage>
        <taxon>Eukaryota</taxon>
        <taxon>Fungi</taxon>
        <taxon>Dikarya</taxon>
        <taxon>Basidiomycota</taxon>
        <taxon>Pucciniomycotina</taxon>
        <taxon>Pucciniomycetes</taxon>
        <taxon>Pucciniales</taxon>
        <taxon>Pucciniaceae</taxon>
        <taxon>Puccinia</taxon>
    </lineage>
</organism>
<evidence type="ECO:0000313" key="2">
    <source>
        <dbReference type="Proteomes" id="UP000037035"/>
    </source>
</evidence>
<protein>
    <submittedName>
        <fullName evidence="1">Uncharacterized protein</fullName>
    </submittedName>
</protein>
<dbReference type="AlphaFoldDB" id="A0A0L6V3G8"/>
<evidence type="ECO:0000313" key="1">
    <source>
        <dbReference type="EMBL" id="KNZ55294.1"/>
    </source>
</evidence>
<keyword evidence="2" id="KW-1185">Reference proteome</keyword>
<dbReference type="EMBL" id="LAVV01007634">
    <property type="protein sequence ID" value="KNZ55294.1"/>
    <property type="molecule type" value="Genomic_DNA"/>
</dbReference>